<dbReference type="EMBL" id="BAAATD010000021">
    <property type="protein sequence ID" value="GAA2636616.1"/>
    <property type="molecule type" value="Genomic_DNA"/>
</dbReference>
<sequence>MLRVLIRPETDERALDGLPVERAYGDVVGHFHPLTAAGLLLAFANGMCLARSATFQDYRRERAARSRVPELLADALYTVFSTDDPANRALRLGSAARQVGADALTDRRPGSCWETVRGMGAWLAWLSTTTGPCAACPRNPTRCPGV</sequence>
<accession>A0ABP6D5S2</accession>
<gene>
    <name evidence="1" type="ORF">GCM10010411_89830</name>
</gene>
<dbReference type="Proteomes" id="UP001501509">
    <property type="component" value="Unassembled WGS sequence"/>
</dbReference>
<organism evidence="1 2">
    <name type="scientific">Actinomadura fulvescens</name>
    <dbReference type="NCBI Taxonomy" id="46160"/>
    <lineage>
        <taxon>Bacteria</taxon>
        <taxon>Bacillati</taxon>
        <taxon>Actinomycetota</taxon>
        <taxon>Actinomycetes</taxon>
        <taxon>Streptosporangiales</taxon>
        <taxon>Thermomonosporaceae</taxon>
        <taxon>Actinomadura</taxon>
    </lineage>
</organism>
<proteinExistence type="predicted"/>
<name>A0ABP6D5S2_9ACTN</name>
<keyword evidence="2" id="KW-1185">Reference proteome</keyword>
<reference evidence="2" key="1">
    <citation type="journal article" date="2019" name="Int. J. Syst. Evol. Microbiol.">
        <title>The Global Catalogue of Microorganisms (GCM) 10K type strain sequencing project: providing services to taxonomists for standard genome sequencing and annotation.</title>
        <authorList>
            <consortium name="The Broad Institute Genomics Platform"/>
            <consortium name="The Broad Institute Genome Sequencing Center for Infectious Disease"/>
            <person name="Wu L."/>
            <person name="Ma J."/>
        </authorList>
    </citation>
    <scope>NUCLEOTIDE SEQUENCE [LARGE SCALE GENOMIC DNA]</scope>
    <source>
        <strain evidence="2">JCM 6833</strain>
    </source>
</reference>
<protein>
    <submittedName>
        <fullName evidence="1">Uncharacterized protein</fullName>
    </submittedName>
</protein>
<comment type="caution">
    <text evidence="1">The sequence shown here is derived from an EMBL/GenBank/DDBJ whole genome shotgun (WGS) entry which is preliminary data.</text>
</comment>
<dbReference type="InterPro" id="IPR036188">
    <property type="entry name" value="FAD/NAD-bd_sf"/>
</dbReference>
<dbReference type="SUPFAM" id="SSF51905">
    <property type="entry name" value="FAD/NAD(P)-binding domain"/>
    <property type="match status" value="1"/>
</dbReference>
<evidence type="ECO:0000313" key="2">
    <source>
        <dbReference type="Proteomes" id="UP001501509"/>
    </source>
</evidence>
<evidence type="ECO:0000313" key="1">
    <source>
        <dbReference type="EMBL" id="GAA2636616.1"/>
    </source>
</evidence>